<reference evidence="1 2" key="1">
    <citation type="submission" date="2019-12" db="EMBL/GenBank/DDBJ databases">
        <title>Whole genome shotgun sequence of Streptomyces hygroscopicus subsp. glebosus NBRC 13786.</title>
        <authorList>
            <person name="Ichikawa N."/>
            <person name="Kimura A."/>
            <person name="Kitahashi Y."/>
            <person name="Komaki H."/>
            <person name="Tamura T."/>
        </authorList>
    </citation>
    <scope>NUCLEOTIDE SEQUENCE [LARGE SCALE GENOMIC DNA]</scope>
    <source>
        <strain evidence="1 2">NBRC 13786</strain>
    </source>
</reference>
<sequence length="115" mass="12848">MHWWRGEGELVGYIHDMRQGRIIRADLHPGFLSYERRPRVVAALPGMGWTACYLLDAPTGPVSEDRPVLAWLVHDDGTITPHDVDHDGLVYCSTDTHGLSHVRPPRDLQVNTSGG</sequence>
<organism evidence="1 2">
    <name type="scientific">Streptomyces glebosus</name>
    <dbReference type="NCBI Taxonomy" id="249580"/>
    <lineage>
        <taxon>Bacteria</taxon>
        <taxon>Bacillati</taxon>
        <taxon>Actinomycetota</taxon>
        <taxon>Actinomycetes</taxon>
        <taxon>Kitasatosporales</taxon>
        <taxon>Streptomycetaceae</taxon>
        <taxon>Streptomyces</taxon>
    </lineage>
</organism>
<evidence type="ECO:0000313" key="2">
    <source>
        <dbReference type="Proteomes" id="UP000430079"/>
    </source>
</evidence>
<evidence type="ECO:0000313" key="1">
    <source>
        <dbReference type="EMBL" id="GFE13269.1"/>
    </source>
</evidence>
<dbReference type="AlphaFoldDB" id="A0A640SPD3"/>
<gene>
    <name evidence="1" type="ORF">Sgleb_13160</name>
</gene>
<keyword evidence="2" id="KW-1185">Reference proteome</keyword>
<comment type="caution">
    <text evidence="1">The sequence shown here is derived from an EMBL/GenBank/DDBJ whole genome shotgun (WGS) entry which is preliminary data.</text>
</comment>
<name>A0A640SPD3_9ACTN</name>
<proteinExistence type="predicted"/>
<protein>
    <submittedName>
        <fullName evidence="1">Uncharacterized protein</fullName>
    </submittedName>
</protein>
<dbReference type="Proteomes" id="UP000430079">
    <property type="component" value="Unassembled WGS sequence"/>
</dbReference>
<dbReference type="EMBL" id="BLIO01000001">
    <property type="protein sequence ID" value="GFE13269.1"/>
    <property type="molecule type" value="Genomic_DNA"/>
</dbReference>
<accession>A0A640SPD3</accession>